<dbReference type="OrthoDB" id="2401703at2759"/>
<comment type="caution">
    <text evidence="5">The sequence shown here is derived from an EMBL/GenBank/DDBJ whole genome shotgun (WGS) entry which is preliminary data.</text>
</comment>
<gene>
    <name evidence="5" type="ORF">BGZ97_013123</name>
</gene>
<dbReference type="Pfam" id="PF01494">
    <property type="entry name" value="FAD_binding_3"/>
    <property type="match status" value="1"/>
</dbReference>
<evidence type="ECO:0000256" key="1">
    <source>
        <dbReference type="ARBA" id="ARBA00022630"/>
    </source>
</evidence>
<dbReference type="Proteomes" id="UP000823405">
    <property type="component" value="Unassembled WGS sequence"/>
</dbReference>
<keyword evidence="1" id="KW-0285">Flavoprotein</keyword>
<dbReference type="SUPFAM" id="SSF51905">
    <property type="entry name" value="FAD/NAD(P)-binding domain"/>
    <property type="match status" value="1"/>
</dbReference>
<dbReference type="GO" id="GO:0071949">
    <property type="term" value="F:FAD binding"/>
    <property type="evidence" value="ECO:0007669"/>
    <property type="project" value="InterPro"/>
</dbReference>
<protein>
    <recommendedName>
        <fullName evidence="4">FAD-binding domain-containing protein</fullName>
    </recommendedName>
</protein>
<dbReference type="EMBL" id="JAAAIN010000944">
    <property type="protein sequence ID" value="KAG0309245.1"/>
    <property type="molecule type" value="Genomic_DNA"/>
</dbReference>
<evidence type="ECO:0000256" key="2">
    <source>
        <dbReference type="ARBA" id="ARBA00022827"/>
    </source>
</evidence>
<dbReference type="GO" id="GO:0016491">
    <property type="term" value="F:oxidoreductase activity"/>
    <property type="evidence" value="ECO:0007669"/>
    <property type="project" value="UniProtKB-KW"/>
</dbReference>
<evidence type="ECO:0000313" key="6">
    <source>
        <dbReference type="Proteomes" id="UP000823405"/>
    </source>
</evidence>
<evidence type="ECO:0000259" key="4">
    <source>
        <dbReference type="Pfam" id="PF01494"/>
    </source>
</evidence>
<keyword evidence="2" id="KW-0274">FAD</keyword>
<sequence>MYDDTRGIAIPGRSGDMALGDLMDLTPKELMSKVMLEEKVFETWYSGRTVLLGDAAHKINPSGGRGYGDRCLV</sequence>
<feature type="domain" description="FAD-binding" evidence="4">
    <location>
        <begin position="30"/>
        <end position="66"/>
    </location>
</feature>
<reference evidence="5" key="1">
    <citation type="journal article" date="2020" name="Fungal Divers.">
        <title>Resolving the Mortierellaceae phylogeny through synthesis of multi-gene phylogenetics and phylogenomics.</title>
        <authorList>
            <person name="Vandepol N."/>
            <person name="Liber J."/>
            <person name="Desiro A."/>
            <person name="Na H."/>
            <person name="Kennedy M."/>
            <person name="Barry K."/>
            <person name="Grigoriev I.V."/>
            <person name="Miller A.N."/>
            <person name="O'Donnell K."/>
            <person name="Stajich J.E."/>
            <person name="Bonito G."/>
        </authorList>
    </citation>
    <scope>NUCLEOTIDE SEQUENCE</scope>
    <source>
        <strain evidence="5">NVP60</strain>
    </source>
</reference>
<dbReference type="InterPro" id="IPR036188">
    <property type="entry name" value="FAD/NAD-bd_sf"/>
</dbReference>
<name>A0A9P6R123_9FUNG</name>
<dbReference type="InterPro" id="IPR002938">
    <property type="entry name" value="FAD-bd"/>
</dbReference>
<evidence type="ECO:0000256" key="3">
    <source>
        <dbReference type="ARBA" id="ARBA00023002"/>
    </source>
</evidence>
<dbReference type="AlphaFoldDB" id="A0A9P6R123"/>
<keyword evidence="3" id="KW-0560">Oxidoreductase</keyword>
<evidence type="ECO:0000313" key="5">
    <source>
        <dbReference type="EMBL" id="KAG0309245.1"/>
    </source>
</evidence>
<accession>A0A9P6R123</accession>
<dbReference type="Gene3D" id="3.50.50.60">
    <property type="entry name" value="FAD/NAD(P)-binding domain"/>
    <property type="match status" value="1"/>
</dbReference>
<proteinExistence type="predicted"/>
<keyword evidence="6" id="KW-1185">Reference proteome</keyword>
<organism evidence="5 6">
    <name type="scientific">Linnemannia gamsii</name>
    <dbReference type="NCBI Taxonomy" id="64522"/>
    <lineage>
        <taxon>Eukaryota</taxon>
        <taxon>Fungi</taxon>
        <taxon>Fungi incertae sedis</taxon>
        <taxon>Mucoromycota</taxon>
        <taxon>Mortierellomycotina</taxon>
        <taxon>Mortierellomycetes</taxon>
        <taxon>Mortierellales</taxon>
        <taxon>Mortierellaceae</taxon>
        <taxon>Linnemannia</taxon>
    </lineage>
</organism>